<keyword evidence="3 8" id="KW-0547">Nucleotide-binding</keyword>
<dbReference type="HAMAP" id="MF_00140_B">
    <property type="entry name" value="Trp_tRNA_synth_B"/>
    <property type="match status" value="1"/>
</dbReference>
<evidence type="ECO:0000256" key="1">
    <source>
        <dbReference type="ARBA" id="ARBA00005594"/>
    </source>
</evidence>
<dbReference type="Pfam" id="PF00579">
    <property type="entry name" value="tRNA-synt_1b"/>
    <property type="match status" value="1"/>
</dbReference>
<evidence type="ECO:0000256" key="7">
    <source>
        <dbReference type="ARBA" id="ARBA00049929"/>
    </source>
</evidence>
<dbReference type="GO" id="GO:0005829">
    <property type="term" value="C:cytosol"/>
    <property type="evidence" value="ECO:0007669"/>
    <property type="project" value="TreeGrafter"/>
</dbReference>
<feature type="binding site" evidence="8">
    <location>
        <begin position="12"/>
        <end position="14"/>
    </location>
    <ligand>
        <name>ATP</name>
        <dbReference type="ChEBI" id="CHEBI:30616"/>
    </ligand>
</feature>
<keyword evidence="6 8" id="KW-0030">Aminoacyl-tRNA synthetase</keyword>
<evidence type="ECO:0000256" key="6">
    <source>
        <dbReference type="ARBA" id="ARBA00023146"/>
    </source>
</evidence>
<feature type="binding site" evidence="8">
    <location>
        <begin position="153"/>
        <end position="155"/>
    </location>
    <ligand>
        <name>ATP</name>
        <dbReference type="ChEBI" id="CHEBI:30616"/>
    </ligand>
</feature>
<dbReference type="RefSeq" id="WP_094049511.1">
    <property type="nucleotide sequence ID" value="NZ_CP022535.1"/>
</dbReference>
<dbReference type="Gene3D" id="3.40.50.620">
    <property type="entry name" value="HUPs"/>
    <property type="match status" value="1"/>
</dbReference>
<keyword evidence="4 8" id="KW-0067">ATP-binding</keyword>
<keyword evidence="8" id="KW-0963">Cytoplasm</keyword>
<proteinExistence type="inferred from homology"/>
<dbReference type="PANTHER" id="PTHR43766:SF1">
    <property type="entry name" value="TRYPTOPHAN--TRNA LIGASE, MITOCHONDRIAL"/>
    <property type="match status" value="1"/>
</dbReference>
<organism evidence="10 11">
    <name type="scientific">Spiroplasma corruscae</name>
    <dbReference type="NCBI Taxonomy" id="216934"/>
    <lineage>
        <taxon>Bacteria</taxon>
        <taxon>Bacillati</taxon>
        <taxon>Mycoplasmatota</taxon>
        <taxon>Mollicutes</taxon>
        <taxon>Entomoplasmatales</taxon>
        <taxon>Spiroplasmataceae</taxon>
        <taxon>Spiroplasma</taxon>
    </lineage>
</organism>
<dbReference type="Gene3D" id="1.10.240.10">
    <property type="entry name" value="Tyrosyl-Transfer RNA Synthetase"/>
    <property type="match status" value="1"/>
</dbReference>
<dbReference type="OrthoDB" id="9801042at2"/>
<evidence type="ECO:0000256" key="3">
    <source>
        <dbReference type="ARBA" id="ARBA00022741"/>
    </source>
</evidence>
<comment type="function">
    <text evidence="8">Catalyzes the attachment of tryptophan to tRNA(Trp).</text>
</comment>
<keyword evidence="11" id="KW-1185">Reference proteome</keyword>
<dbReference type="Proteomes" id="UP000203229">
    <property type="component" value="Chromosome"/>
</dbReference>
<comment type="subunit">
    <text evidence="8">Homodimer.</text>
</comment>
<gene>
    <name evidence="8 10" type="primary">trpS</name>
    <name evidence="10" type="ORF">SCORR_v1c08390</name>
</gene>
<dbReference type="PANTHER" id="PTHR43766">
    <property type="entry name" value="TRYPTOPHAN--TRNA LIGASE, MITOCHONDRIAL"/>
    <property type="match status" value="1"/>
</dbReference>
<feature type="short sequence motif" description="'KMSKS' region" evidence="8">
    <location>
        <begin position="201"/>
        <end position="205"/>
    </location>
</feature>
<feature type="binding site" evidence="8">
    <location>
        <position position="141"/>
    </location>
    <ligand>
        <name>L-tryptophan</name>
        <dbReference type="ChEBI" id="CHEBI:57912"/>
    </ligand>
</feature>
<dbReference type="PRINTS" id="PR01039">
    <property type="entry name" value="TRNASYNTHTRP"/>
</dbReference>
<evidence type="ECO:0000313" key="11">
    <source>
        <dbReference type="Proteomes" id="UP000203229"/>
    </source>
</evidence>
<comment type="subcellular location">
    <subcellularLocation>
        <location evidence="8">Cytoplasm</location>
    </subcellularLocation>
</comment>
<evidence type="ECO:0000313" key="10">
    <source>
        <dbReference type="EMBL" id="ASP28611.1"/>
    </source>
</evidence>
<name>A0A222EQD0_9MOLU</name>
<feature type="binding site" evidence="8">
    <location>
        <position position="192"/>
    </location>
    <ligand>
        <name>ATP</name>
        <dbReference type="ChEBI" id="CHEBI:30616"/>
    </ligand>
</feature>
<dbReference type="AlphaFoldDB" id="A0A222EQD0"/>
<dbReference type="NCBIfam" id="TIGR00233">
    <property type="entry name" value="trpS"/>
    <property type="match status" value="1"/>
</dbReference>
<dbReference type="FunFam" id="1.10.240.10:FF:000002">
    <property type="entry name" value="Tryptophan--tRNA ligase"/>
    <property type="match status" value="1"/>
</dbReference>
<dbReference type="CDD" id="cd00806">
    <property type="entry name" value="TrpRS_core"/>
    <property type="match status" value="1"/>
</dbReference>
<dbReference type="SUPFAM" id="SSF52374">
    <property type="entry name" value="Nucleotidylyl transferase"/>
    <property type="match status" value="1"/>
</dbReference>
<dbReference type="GO" id="GO:0004830">
    <property type="term" value="F:tryptophan-tRNA ligase activity"/>
    <property type="evidence" value="ECO:0007669"/>
    <property type="project" value="UniProtKB-UniRule"/>
</dbReference>
<sequence length="336" mass="38495">MKSKKRMVSGITATGTVTLGNYIGAIKNFVKLQEEFEMYIFVANLHAITTPIDKLKLRENIKSMAALYFACGLDPNKVNVFIQSEVLEHTQLSWILTCNSTIGELNRMTQFKDKSQKQKNKNRTDYIPTGLLTYPLLMAADILLYEPDYVPVGKDQKQHIELTRNLAERMNNKYGNLFKIPEEYIPEVGSKIMDLQNPTNKMSKSSENPKSYISLLDDIKIVEKKIKSAVTDSENLIKYDPINKPGVSNLIVIYSSLANKSIKEVELFFSNKDYGFLKNEVIKVVSILLKEIQDKYYNLINSNDIETWLEKSANNARYLARKKMSKVMDKIGLNYK</sequence>
<keyword evidence="2 8" id="KW-0436">Ligase</keyword>
<accession>A0A222EQD0</accession>
<dbReference type="GO" id="GO:0005524">
    <property type="term" value="F:ATP binding"/>
    <property type="evidence" value="ECO:0007669"/>
    <property type="project" value="UniProtKB-UniRule"/>
</dbReference>
<comment type="similarity">
    <text evidence="1 8 9">Belongs to the class-I aminoacyl-tRNA synthetase family.</text>
</comment>
<dbReference type="InterPro" id="IPR002306">
    <property type="entry name" value="Trp-tRNA-ligase"/>
</dbReference>
<dbReference type="KEGG" id="scou:SCORR_v1c08390"/>
<comment type="catalytic activity">
    <reaction evidence="7 8">
        <text>tRNA(Trp) + L-tryptophan + ATP = L-tryptophyl-tRNA(Trp) + AMP + diphosphate + H(+)</text>
        <dbReference type="Rhea" id="RHEA:24080"/>
        <dbReference type="Rhea" id="RHEA-COMP:9671"/>
        <dbReference type="Rhea" id="RHEA-COMP:9705"/>
        <dbReference type="ChEBI" id="CHEBI:15378"/>
        <dbReference type="ChEBI" id="CHEBI:30616"/>
        <dbReference type="ChEBI" id="CHEBI:33019"/>
        <dbReference type="ChEBI" id="CHEBI:57912"/>
        <dbReference type="ChEBI" id="CHEBI:78442"/>
        <dbReference type="ChEBI" id="CHEBI:78535"/>
        <dbReference type="ChEBI" id="CHEBI:456215"/>
        <dbReference type="EC" id="6.1.1.2"/>
    </reaction>
</comment>
<dbReference type="InterPro" id="IPR014729">
    <property type="entry name" value="Rossmann-like_a/b/a_fold"/>
</dbReference>
<dbReference type="InterPro" id="IPR002305">
    <property type="entry name" value="aa-tRNA-synth_Ic"/>
</dbReference>
<dbReference type="InterPro" id="IPR050203">
    <property type="entry name" value="Trp-tRNA_synthetase"/>
</dbReference>
<dbReference type="EC" id="6.1.1.2" evidence="8"/>
<feature type="binding site" evidence="8">
    <location>
        <begin position="20"/>
        <end position="21"/>
    </location>
    <ligand>
        <name>ATP</name>
        <dbReference type="ChEBI" id="CHEBI:30616"/>
    </ligand>
</feature>
<evidence type="ECO:0000256" key="8">
    <source>
        <dbReference type="HAMAP-Rule" id="MF_00140"/>
    </source>
</evidence>
<evidence type="ECO:0000256" key="2">
    <source>
        <dbReference type="ARBA" id="ARBA00022598"/>
    </source>
</evidence>
<evidence type="ECO:0000256" key="5">
    <source>
        <dbReference type="ARBA" id="ARBA00022917"/>
    </source>
</evidence>
<evidence type="ECO:0000256" key="9">
    <source>
        <dbReference type="RuleBase" id="RU363036"/>
    </source>
</evidence>
<dbReference type="GO" id="GO:0006436">
    <property type="term" value="P:tryptophanyl-tRNA aminoacylation"/>
    <property type="evidence" value="ECO:0007669"/>
    <property type="project" value="UniProtKB-UniRule"/>
</dbReference>
<keyword evidence="5 8" id="KW-0648">Protein biosynthesis</keyword>
<feature type="binding site" evidence="8">
    <location>
        <begin position="201"/>
        <end position="205"/>
    </location>
    <ligand>
        <name>ATP</name>
        <dbReference type="ChEBI" id="CHEBI:30616"/>
    </ligand>
</feature>
<protein>
    <recommendedName>
        <fullName evidence="8">Tryptophan--tRNA ligase</fullName>
        <ecNumber evidence="8">6.1.1.2</ecNumber>
    </recommendedName>
    <alternativeName>
        <fullName evidence="8">Tryptophanyl-tRNA synthetase</fullName>
        <shortName evidence="8">TrpRS</shortName>
    </alternativeName>
</protein>
<reference evidence="10 11" key="1">
    <citation type="submission" date="2017-07" db="EMBL/GenBank/DDBJ databases">
        <title>Complete genome sequence of Spiroplasma corruscae EC-1 (DSM 19793).</title>
        <authorList>
            <person name="Tsai Y.-M."/>
            <person name="Lo W.-S."/>
            <person name="Kuo C.-H."/>
        </authorList>
    </citation>
    <scope>NUCLEOTIDE SEQUENCE [LARGE SCALE GENOMIC DNA]</scope>
    <source>
        <strain evidence="10 11">EC-1</strain>
    </source>
</reference>
<dbReference type="InterPro" id="IPR024109">
    <property type="entry name" value="Trp-tRNA-ligase_bac-type"/>
</dbReference>
<evidence type="ECO:0000256" key="4">
    <source>
        <dbReference type="ARBA" id="ARBA00022840"/>
    </source>
</evidence>
<feature type="short sequence motif" description="'HIGH' region" evidence="8">
    <location>
        <begin position="13"/>
        <end position="21"/>
    </location>
</feature>
<dbReference type="EMBL" id="CP022535">
    <property type="protein sequence ID" value="ASP28611.1"/>
    <property type="molecule type" value="Genomic_DNA"/>
</dbReference>